<evidence type="ECO:0000313" key="1">
    <source>
        <dbReference type="EMBL" id="CAH0239832.1"/>
    </source>
</evidence>
<evidence type="ECO:0000313" key="2">
    <source>
        <dbReference type="Proteomes" id="UP000789326"/>
    </source>
</evidence>
<reference evidence="1" key="1">
    <citation type="submission" date="2021-11" db="EMBL/GenBank/DDBJ databases">
        <authorList>
            <person name="Bulgarelli D."/>
        </authorList>
    </citation>
    <scope>NUCLEOTIDE SEQUENCE</scope>
    <source>
        <strain evidence="1">Bi133</strain>
    </source>
</reference>
<dbReference type="Proteomes" id="UP000789326">
    <property type="component" value="Unassembled WGS sequence"/>
</dbReference>
<organism evidence="1 2">
    <name type="scientific">Peribacillus simplex</name>
    <dbReference type="NCBI Taxonomy" id="1478"/>
    <lineage>
        <taxon>Bacteria</taxon>
        <taxon>Bacillati</taxon>
        <taxon>Bacillota</taxon>
        <taxon>Bacilli</taxon>
        <taxon>Bacillales</taxon>
        <taxon>Bacillaceae</taxon>
        <taxon>Peribacillus</taxon>
    </lineage>
</organism>
<dbReference type="AlphaFoldDB" id="A0A9W4L357"/>
<comment type="caution">
    <text evidence="1">The sequence shown here is derived from an EMBL/GenBank/DDBJ whole genome shotgun (WGS) entry which is preliminary data.</text>
</comment>
<dbReference type="EMBL" id="CAKKMG010000039">
    <property type="protein sequence ID" value="CAH0239832.1"/>
    <property type="molecule type" value="Genomic_DNA"/>
</dbReference>
<protein>
    <submittedName>
        <fullName evidence="1">Uncharacterized protein</fullName>
    </submittedName>
</protein>
<name>A0A9W4L357_9BACI</name>
<proteinExistence type="predicted"/>
<accession>A0A9W4L357</accession>
<sequence>MNNAIVSESFPYDEKWLQEKLDTNVPILDLSLEPSTIPSLSVISTSWPITSLVMFAIS</sequence>
<gene>
    <name evidence="1" type="ORF">SRABI133_02855</name>
</gene>